<dbReference type="Pfam" id="PF00440">
    <property type="entry name" value="TetR_N"/>
    <property type="match status" value="1"/>
</dbReference>
<dbReference type="InterPro" id="IPR036271">
    <property type="entry name" value="Tet_transcr_reg_TetR-rel_C_sf"/>
</dbReference>
<dbReference type="PANTHER" id="PTHR30055:SF234">
    <property type="entry name" value="HTH-TYPE TRANSCRIPTIONAL REGULATOR BETI"/>
    <property type="match status" value="1"/>
</dbReference>
<dbReference type="GO" id="GO:0003700">
    <property type="term" value="F:DNA-binding transcription factor activity"/>
    <property type="evidence" value="ECO:0007669"/>
    <property type="project" value="TreeGrafter"/>
</dbReference>
<keyword evidence="1" id="KW-0805">Transcription regulation</keyword>
<dbReference type="KEGG" id="cfus:CYFUS_006002"/>
<organism evidence="6 7">
    <name type="scientific">Cystobacter fuscus</name>
    <dbReference type="NCBI Taxonomy" id="43"/>
    <lineage>
        <taxon>Bacteria</taxon>
        <taxon>Pseudomonadati</taxon>
        <taxon>Myxococcota</taxon>
        <taxon>Myxococcia</taxon>
        <taxon>Myxococcales</taxon>
        <taxon>Cystobacterineae</taxon>
        <taxon>Archangiaceae</taxon>
        <taxon>Cystobacter</taxon>
    </lineage>
</organism>
<protein>
    <submittedName>
        <fullName evidence="6">TetR family transcriptional regulator</fullName>
    </submittedName>
</protein>
<evidence type="ECO:0000256" key="1">
    <source>
        <dbReference type="ARBA" id="ARBA00023015"/>
    </source>
</evidence>
<dbReference type="GO" id="GO:0000976">
    <property type="term" value="F:transcription cis-regulatory region binding"/>
    <property type="evidence" value="ECO:0007669"/>
    <property type="project" value="TreeGrafter"/>
</dbReference>
<evidence type="ECO:0000259" key="5">
    <source>
        <dbReference type="PROSITE" id="PS50977"/>
    </source>
</evidence>
<dbReference type="InterPro" id="IPR009057">
    <property type="entry name" value="Homeodomain-like_sf"/>
</dbReference>
<dbReference type="PROSITE" id="PS50977">
    <property type="entry name" value="HTH_TETR_2"/>
    <property type="match status" value="1"/>
</dbReference>
<feature type="DNA-binding region" description="H-T-H motif" evidence="4">
    <location>
        <begin position="43"/>
        <end position="62"/>
    </location>
</feature>
<feature type="domain" description="HTH tetR-type" evidence="5">
    <location>
        <begin position="20"/>
        <end position="80"/>
    </location>
</feature>
<reference evidence="6 7" key="1">
    <citation type="submission" date="2017-06" db="EMBL/GenBank/DDBJ databases">
        <title>Sequencing and comparative analysis of myxobacterial genomes.</title>
        <authorList>
            <person name="Rupp O."/>
            <person name="Goesmann A."/>
            <person name="Sogaard-Andersen L."/>
        </authorList>
    </citation>
    <scope>NUCLEOTIDE SEQUENCE [LARGE SCALE GENOMIC DNA]</scope>
    <source>
        <strain evidence="6 7">DSM 52655</strain>
    </source>
</reference>
<evidence type="ECO:0000313" key="7">
    <source>
        <dbReference type="Proteomes" id="UP000217257"/>
    </source>
</evidence>
<dbReference type="EMBL" id="CP022098">
    <property type="protein sequence ID" value="ATB40553.1"/>
    <property type="molecule type" value="Genomic_DNA"/>
</dbReference>
<proteinExistence type="predicted"/>
<dbReference type="InterPro" id="IPR001647">
    <property type="entry name" value="HTH_TetR"/>
</dbReference>
<name>A0A250JAE4_9BACT</name>
<sequence length="215" mass="24303">MSPRSATRSKPQPLRERMKEEARVAILEAAEQVIAEQGPSATRMEDIATRVGVSVGTLYNYFEDRQRLLQALLDAQAQQLMAVLDAELERSRGEPYRARLHGLLRSILEHAQKHFRFLSLLLEERALRVAASSEELDRHQRLVNALTERLGSLNPEGLAQGVLRPEDASHYPTLLLGMLQSTLMRQFLDRQPTPVDEQIALLLRCFLDGASPRSE</sequence>
<evidence type="ECO:0000313" key="6">
    <source>
        <dbReference type="EMBL" id="ATB40553.1"/>
    </source>
</evidence>
<evidence type="ECO:0000256" key="4">
    <source>
        <dbReference type="PROSITE-ProRule" id="PRU00335"/>
    </source>
</evidence>
<dbReference type="Proteomes" id="UP000217257">
    <property type="component" value="Chromosome"/>
</dbReference>
<evidence type="ECO:0000256" key="3">
    <source>
        <dbReference type="ARBA" id="ARBA00023163"/>
    </source>
</evidence>
<evidence type="ECO:0000256" key="2">
    <source>
        <dbReference type="ARBA" id="ARBA00023125"/>
    </source>
</evidence>
<dbReference type="InterPro" id="IPR050109">
    <property type="entry name" value="HTH-type_TetR-like_transc_reg"/>
</dbReference>
<accession>A0A250JAE4</accession>
<keyword evidence="3" id="KW-0804">Transcription</keyword>
<dbReference type="PRINTS" id="PR00455">
    <property type="entry name" value="HTHTETR"/>
</dbReference>
<dbReference type="Gene3D" id="1.10.357.10">
    <property type="entry name" value="Tetracycline Repressor, domain 2"/>
    <property type="match status" value="1"/>
</dbReference>
<dbReference type="PANTHER" id="PTHR30055">
    <property type="entry name" value="HTH-TYPE TRANSCRIPTIONAL REGULATOR RUTR"/>
    <property type="match status" value="1"/>
</dbReference>
<dbReference type="SUPFAM" id="SSF48498">
    <property type="entry name" value="Tetracyclin repressor-like, C-terminal domain"/>
    <property type="match status" value="1"/>
</dbReference>
<gene>
    <name evidence="6" type="ORF">CYFUS_006002</name>
</gene>
<dbReference type="SUPFAM" id="SSF46689">
    <property type="entry name" value="Homeodomain-like"/>
    <property type="match status" value="1"/>
</dbReference>
<dbReference type="AlphaFoldDB" id="A0A250JAE4"/>
<keyword evidence="2 4" id="KW-0238">DNA-binding</keyword>